<proteinExistence type="predicted"/>
<dbReference type="InterPro" id="IPR003779">
    <property type="entry name" value="CMD-like"/>
</dbReference>
<feature type="domain" description="Carboxymuconolactone decarboxylase-like" evidence="1">
    <location>
        <begin position="59"/>
        <end position="134"/>
    </location>
</feature>
<dbReference type="Pfam" id="PF02627">
    <property type="entry name" value="CMD"/>
    <property type="match status" value="1"/>
</dbReference>
<gene>
    <name evidence="2" type="ORF">KXJ70_17005</name>
</gene>
<name>A0ABS6VVY7_9GAMM</name>
<organism evidence="2 3">
    <name type="scientific">Zhongshania aquimaris</name>
    <dbReference type="NCBI Taxonomy" id="2857107"/>
    <lineage>
        <taxon>Bacteria</taxon>
        <taxon>Pseudomonadati</taxon>
        <taxon>Pseudomonadota</taxon>
        <taxon>Gammaproteobacteria</taxon>
        <taxon>Cellvibrionales</taxon>
        <taxon>Spongiibacteraceae</taxon>
        <taxon>Zhongshania</taxon>
    </lineage>
</organism>
<keyword evidence="3" id="KW-1185">Reference proteome</keyword>
<comment type="caution">
    <text evidence="2">The sequence shown here is derived from an EMBL/GenBank/DDBJ whole genome shotgun (WGS) entry which is preliminary data.</text>
</comment>
<evidence type="ECO:0000313" key="2">
    <source>
        <dbReference type="EMBL" id="MBW2942499.1"/>
    </source>
</evidence>
<protein>
    <submittedName>
        <fullName evidence="2">Carboxymuconolactone decarboxylase family protein</fullName>
    </submittedName>
</protein>
<dbReference type="RefSeq" id="WP_219044746.1">
    <property type="nucleotide sequence ID" value="NZ_JAHWDQ010000006.1"/>
</dbReference>
<dbReference type="EMBL" id="JAHWDQ010000006">
    <property type="protein sequence ID" value="MBW2942499.1"/>
    <property type="molecule type" value="Genomic_DNA"/>
</dbReference>
<evidence type="ECO:0000313" key="3">
    <source>
        <dbReference type="Proteomes" id="UP001166291"/>
    </source>
</evidence>
<dbReference type="PANTHER" id="PTHR34846">
    <property type="entry name" value="4-CARBOXYMUCONOLACTONE DECARBOXYLASE FAMILY PROTEIN (AFU_ORTHOLOGUE AFUA_6G11590)"/>
    <property type="match status" value="1"/>
</dbReference>
<dbReference type="Proteomes" id="UP001166291">
    <property type="component" value="Unassembled WGS sequence"/>
</dbReference>
<dbReference type="PANTHER" id="PTHR34846:SF5">
    <property type="entry name" value="CARBOXYMUCONOLACTONE DECARBOXYLASE-LIKE DOMAIN-CONTAINING PROTEIN"/>
    <property type="match status" value="1"/>
</dbReference>
<accession>A0ABS6VVY7</accession>
<sequence>MKVTPTARLSPLMPDEWNSEVLDALGAFPSSRDFVLKQWKEKTGDGRGSHTLGLFAHYPALAKAFLTLNKHVAVDSTLNVRDRELIILRTSWLKKSEYEYVQHLILGARAGLQEEDFLRIQIGADAEGWDAKDATLIQVVDDLHHHSKISAATWARLEPHYSHQQVLDMICLAGYYETLAKAINSFDVPLEEGCKSIDDETRARMMK</sequence>
<evidence type="ECO:0000259" key="1">
    <source>
        <dbReference type="Pfam" id="PF02627"/>
    </source>
</evidence>
<reference evidence="2" key="1">
    <citation type="submission" date="2021-07" db="EMBL/GenBank/DDBJ databases">
        <title>Zhongshania sp. CAU 1632 isolated from seawater.</title>
        <authorList>
            <person name="Kim W."/>
        </authorList>
    </citation>
    <scope>NUCLEOTIDE SEQUENCE</scope>
    <source>
        <strain evidence="2">CAU 1632</strain>
    </source>
</reference>